<evidence type="ECO:0000259" key="1">
    <source>
        <dbReference type="Pfam" id="PF19493"/>
    </source>
</evidence>
<dbReference type="RefSeq" id="WP_013322611.1">
    <property type="nucleotide sequence ID" value="NC_014501.1"/>
</dbReference>
<gene>
    <name evidence="2" type="ordered locus">Cyan7822_2534</name>
</gene>
<feature type="domain" description="Trypsin-co-occurring" evidence="1">
    <location>
        <begin position="27"/>
        <end position="107"/>
    </location>
</feature>
<dbReference type="KEGG" id="cyj:Cyan7822_2534"/>
<reference evidence="3" key="1">
    <citation type="journal article" date="2011" name="MBio">
        <title>Novel metabolic attributes of the genus Cyanothece, comprising a group of unicellular nitrogen-fixing Cyanobacteria.</title>
        <authorList>
            <person name="Bandyopadhyay A."/>
            <person name="Elvitigala T."/>
            <person name="Welsh E."/>
            <person name="Stockel J."/>
            <person name="Liberton M."/>
            <person name="Min H."/>
            <person name="Sherman L.A."/>
            <person name="Pakrasi H.B."/>
        </authorList>
    </citation>
    <scope>NUCLEOTIDE SEQUENCE [LARGE SCALE GENOMIC DNA]</scope>
    <source>
        <strain evidence="3">PCC 7822</strain>
    </source>
</reference>
<dbReference type="Pfam" id="PF19493">
    <property type="entry name" value="Trypco1"/>
    <property type="match status" value="1"/>
</dbReference>
<dbReference type="Proteomes" id="UP000008206">
    <property type="component" value="Chromosome"/>
</dbReference>
<dbReference type="InterPro" id="IPR045794">
    <property type="entry name" value="Trypco1"/>
</dbReference>
<dbReference type="EMBL" id="CP002198">
    <property type="protein sequence ID" value="ADN14506.1"/>
    <property type="molecule type" value="Genomic_DNA"/>
</dbReference>
<evidence type="ECO:0000313" key="3">
    <source>
        <dbReference type="Proteomes" id="UP000008206"/>
    </source>
</evidence>
<dbReference type="eggNOG" id="ENOG5030PKE">
    <property type="taxonomic scope" value="Bacteria"/>
</dbReference>
<proteinExistence type="predicted"/>
<dbReference type="AlphaFoldDB" id="E0UHX6"/>
<evidence type="ECO:0000313" key="2">
    <source>
        <dbReference type="EMBL" id="ADN14506.1"/>
    </source>
</evidence>
<name>E0UHX6_GLOV7</name>
<keyword evidence="3" id="KW-1185">Reference proteome</keyword>
<dbReference type="NCBIfam" id="NF041216">
    <property type="entry name" value="CU044_2847_fam"/>
    <property type="match status" value="1"/>
</dbReference>
<accession>E0UHX6</accession>
<protein>
    <recommendedName>
        <fullName evidence="1">Trypsin-co-occurring domain-containing protein</fullName>
    </recommendedName>
</protein>
<dbReference type="OrthoDB" id="428612at2"/>
<sequence length="110" mass="12574">MSKVKLYFQREQQLEELDVNLETLAEPSEIDENDIDEMGWEQITIDKTRQLIRDYTEYALSAFKNFPTANVKEVTLKFGIKIGGKAGIPFITEGTAEGNLEIEVKCELDK</sequence>
<dbReference type="STRING" id="497965.Cyan7822_2534"/>
<dbReference type="HOGENOM" id="CLU_164609_0_0_3"/>
<organism evidence="2 3">
    <name type="scientific">Gloeothece verrucosa (strain PCC 7822)</name>
    <name type="common">Cyanothece sp. (strain PCC 7822)</name>
    <dbReference type="NCBI Taxonomy" id="497965"/>
    <lineage>
        <taxon>Bacteria</taxon>
        <taxon>Bacillati</taxon>
        <taxon>Cyanobacteriota</taxon>
        <taxon>Cyanophyceae</taxon>
        <taxon>Oscillatoriophycideae</taxon>
        <taxon>Chroococcales</taxon>
        <taxon>Aphanothecaceae</taxon>
        <taxon>Gloeothece</taxon>
        <taxon>Gloeothece verrucosa</taxon>
    </lineage>
</organism>